<accession>A0A0B0P819</accession>
<dbReference type="Proteomes" id="UP000032142">
    <property type="component" value="Unassembled WGS sequence"/>
</dbReference>
<dbReference type="AlphaFoldDB" id="A0A0B0P819"/>
<sequence length="74" mass="8237">MLFKFGNLFNSNFLNLGRWNLINASLPFSSTSDVAAPNISTNSAQLHTDISSRFWRFGSNQCGSNVLILEHLCT</sequence>
<reference evidence="2" key="1">
    <citation type="submission" date="2014-09" db="EMBL/GenBank/DDBJ databases">
        <authorList>
            <person name="Mudge J."/>
            <person name="Ramaraj T."/>
            <person name="Lindquist I.E."/>
            <person name="Bharti A.K."/>
            <person name="Sundararajan A."/>
            <person name="Cameron C.T."/>
            <person name="Woodward J.E."/>
            <person name="May G.D."/>
            <person name="Brubaker C."/>
            <person name="Broadhvest J."/>
            <person name="Wilkins T.A."/>
        </authorList>
    </citation>
    <scope>NUCLEOTIDE SEQUENCE</scope>
    <source>
        <strain evidence="2">cv. AKA8401</strain>
    </source>
</reference>
<protein>
    <submittedName>
        <fullName evidence="1">Mediator of rna polymerase ii transcription subunit 5</fullName>
    </submittedName>
</protein>
<evidence type="ECO:0000313" key="2">
    <source>
        <dbReference type="Proteomes" id="UP000032142"/>
    </source>
</evidence>
<dbReference type="EMBL" id="KN422897">
    <property type="protein sequence ID" value="KHG22808.1"/>
    <property type="molecule type" value="Genomic_DNA"/>
</dbReference>
<evidence type="ECO:0000313" key="1">
    <source>
        <dbReference type="EMBL" id="KHG22808.1"/>
    </source>
</evidence>
<name>A0A0B0P819_GOSAR</name>
<proteinExistence type="predicted"/>
<keyword evidence="2" id="KW-1185">Reference proteome</keyword>
<organism evidence="1 2">
    <name type="scientific">Gossypium arboreum</name>
    <name type="common">Tree cotton</name>
    <name type="synonym">Gossypium nanking</name>
    <dbReference type="NCBI Taxonomy" id="29729"/>
    <lineage>
        <taxon>Eukaryota</taxon>
        <taxon>Viridiplantae</taxon>
        <taxon>Streptophyta</taxon>
        <taxon>Embryophyta</taxon>
        <taxon>Tracheophyta</taxon>
        <taxon>Spermatophyta</taxon>
        <taxon>Magnoliopsida</taxon>
        <taxon>eudicotyledons</taxon>
        <taxon>Gunneridae</taxon>
        <taxon>Pentapetalae</taxon>
        <taxon>rosids</taxon>
        <taxon>malvids</taxon>
        <taxon>Malvales</taxon>
        <taxon>Malvaceae</taxon>
        <taxon>Malvoideae</taxon>
        <taxon>Gossypium</taxon>
    </lineage>
</organism>
<gene>
    <name evidence="1" type="ORF">F383_30179</name>
</gene>